<reference evidence="2 3" key="1">
    <citation type="submission" date="2020-06" db="EMBL/GenBank/DDBJ databases">
        <authorList>
            <person name="Criscuolo A."/>
        </authorList>
    </citation>
    <scope>NUCLEOTIDE SEQUENCE [LARGE SCALE GENOMIC DNA]</scope>
    <source>
        <strain evidence="3">CIP 110025</strain>
    </source>
</reference>
<dbReference type="InterPro" id="IPR046537">
    <property type="entry name" value="DUF6602"/>
</dbReference>
<organism evidence="2 3">
    <name type="scientific">Flavobacterium chungangense</name>
    <dbReference type="NCBI Taxonomy" id="554283"/>
    <lineage>
        <taxon>Bacteria</taxon>
        <taxon>Pseudomonadati</taxon>
        <taxon>Bacteroidota</taxon>
        <taxon>Flavobacteriia</taxon>
        <taxon>Flavobacteriales</taxon>
        <taxon>Flavobacteriaceae</taxon>
        <taxon>Flavobacterium</taxon>
    </lineage>
</organism>
<dbReference type="Pfam" id="PF20247">
    <property type="entry name" value="DUF6602"/>
    <property type="match status" value="1"/>
</dbReference>
<gene>
    <name evidence="2" type="ORF">FLACHUCJ7_01810</name>
</gene>
<name>A0A6V6YXU0_9FLAO</name>
<comment type="caution">
    <text evidence="2">The sequence shown here is derived from an EMBL/GenBank/DDBJ whole genome shotgun (WGS) entry which is preliminary data.</text>
</comment>
<dbReference type="Proteomes" id="UP000556700">
    <property type="component" value="Unassembled WGS sequence"/>
</dbReference>
<protein>
    <recommendedName>
        <fullName evidence="1">DUF6602 domain-containing protein</fullName>
    </recommendedName>
</protein>
<dbReference type="RefSeq" id="WP_031455133.1">
    <property type="nucleotide sequence ID" value="NZ_CAIJDO010000127.1"/>
</dbReference>
<accession>A0A6V6YXU0</accession>
<proteinExistence type="predicted"/>
<dbReference type="EMBL" id="CAIJDO010000127">
    <property type="protein sequence ID" value="CAD0004311.1"/>
    <property type="molecule type" value="Genomic_DNA"/>
</dbReference>
<sequence length="450" mass="51824">MENFYGQHGWQEFNRNRKDILVEFDRILELIKSRPVKTAHGNGVEAYLRKWLAEFLPKKYGVTSGYIIPDLYDNNIKLFHYDVIIFNQLDSPVLWTEGNEDQSEQGKFRAVPAKYVMAVYEVKSRLNVASVTDALNKLREANDFKEQLHPLYSCGVIFIDLKDSENNNESIIKGLIKGKDVFGFNGGMVLRYEGDESCIGSIRLFDVDEGYKDNYERYIPIAKNIDDLNIYISEEGNLTLGEQGGGIKIFKNNDEWLVSKSYSVDFSEENKRVHLSWSRSHFAEFCIDLLSTLEGLAFNDERRPRFGRIFDHVELKKTPQQSSTFEKGKAFLVVKLLEQSEISTNESEDFEISYKVSIENKGDLEVIFSDDLFKSKCTLPVGETAVKLFEYKTTFGEKIKKASKLLKKNPVIIPYRIAYYPSNTDKEFCLVEKKIKITDKGIMILDNEST</sequence>
<dbReference type="CDD" id="cd21173">
    <property type="entry name" value="NucC-like"/>
    <property type="match status" value="1"/>
</dbReference>
<evidence type="ECO:0000313" key="3">
    <source>
        <dbReference type="Proteomes" id="UP000556700"/>
    </source>
</evidence>
<evidence type="ECO:0000259" key="1">
    <source>
        <dbReference type="Pfam" id="PF20247"/>
    </source>
</evidence>
<feature type="domain" description="DUF6602" evidence="1">
    <location>
        <begin position="38"/>
        <end position="140"/>
    </location>
</feature>
<keyword evidence="3" id="KW-1185">Reference proteome</keyword>
<evidence type="ECO:0000313" key="2">
    <source>
        <dbReference type="EMBL" id="CAD0004311.1"/>
    </source>
</evidence>
<dbReference type="AlphaFoldDB" id="A0A6V6YXU0"/>